<comment type="caution">
    <text evidence="1">The sequence shown here is derived from an EMBL/GenBank/DDBJ whole genome shotgun (WGS) entry which is preliminary data.</text>
</comment>
<gene>
    <name evidence="1" type="ORF">SDC9_118897</name>
</gene>
<sequence length="170" mass="19262">MRGKYQVEVHPRKVYEDKIMRRFGEEKVEVKVGLSALLRTGKRLFRRCNDTQYPCEVRGGGAHGALRGDRGIEDAARLHQFKDGGILKLYRVSVLGDGARMTHKAPLAGDGLNEAEKLHHAERLAQRTAADPESIHELTLRGKRITRKDIARGDFTFQFFNHFFIDSSSS</sequence>
<organism evidence="1">
    <name type="scientific">bioreactor metagenome</name>
    <dbReference type="NCBI Taxonomy" id="1076179"/>
    <lineage>
        <taxon>unclassified sequences</taxon>
        <taxon>metagenomes</taxon>
        <taxon>ecological metagenomes</taxon>
    </lineage>
</organism>
<dbReference type="EMBL" id="VSSQ01024417">
    <property type="protein sequence ID" value="MPM71925.1"/>
    <property type="molecule type" value="Genomic_DNA"/>
</dbReference>
<protein>
    <submittedName>
        <fullName evidence="1">Uncharacterized protein</fullName>
    </submittedName>
</protein>
<name>A0A645C315_9ZZZZ</name>
<accession>A0A645C315</accession>
<dbReference type="AlphaFoldDB" id="A0A645C315"/>
<evidence type="ECO:0000313" key="1">
    <source>
        <dbReference type="EMBL" id="MPM71925.1"/>
    </source>
</evidence>
<proteinExistence type="predicted"/>
<reference evidence="1" key="1">
    <citation type="submission" date="2019-08" db="EMBL/GenBank/DDBJ databases">
        <authorList>
            <person name="Kucharzyk K."/>
            <person name="Murdoch R.W."/>
            <person name="Higgins S."/>
            <person name="Loffler F."/>
        </authorList>
    </citation>
    <scope>NUCLEOTIDE SEQUENCE</scope>
</reference>